<dbReference type="PROSITE" id="PS00061">
    <property type="entry name" value="ADH_SHORT"/>
    <property type="match status" value="1"/>
</dbReference>
<evidence type="ECO:0000313" key="6">
    <source>
        <dbReference type="Proteomes" id="UP000027222"/>
    </source>
</evidence>
<dbReference type="SUPFAM" id="SSF51735">
    <property type="entry name" value="NAD(P)-binding Rossmann-fold domains"/>
    <property type="match status" value="1"/>
</dbReference>
<comment type="similarity">
    <text evidence="1 4">Belongs to the short-chain dehydrogenases/reductases (SDR) family.</text>
</comment>
<gene>
    <name evidence="5" type="ORF">GALMADRAFT_93446</name>
</gene>
<name>A0A067T8T1_GALM3</name>
<dbReference type="HOGENOM" id="CLU_010194_2_9_1"/>
<dbReference type="PANTHER" id="PTHR43976:SF16">
    <property type="entry name" value="SHORT-CHAIN DEHYDROGENASE_REDUCTASE FAMILY PROTEIN"/>
    <property type="match status" value="1"/>
</dbReference>
<reference evidence="6" key="1">
    <citation type="journal article" date="2014" name="Proc. Natl. Acad. Sci. U.S.A.">
        <title>Extensive sampling of basidiomycete genomes demonstrates inadequacy of the white-rot/brown-rot paradigm for wood decay fungi.</title>
        <authorList>
            <person name="Riley R."/>
            <person name="Salamov A.A."/>
            <person name="Brown D.W."/>
            <person name="Nagy L.G."/>
            <person name="Floudas D."/>
            <person name="Held B.W."/>
            <person name="Levasseur A."/>
            <person name="Lombard V."/>
            <person name="Morin E."/>
            <person name="Otillar R."/>
            <person name="Lindquist E.A."/>
            <person name="Sun H."/>
            <person name="LaButti K.M."/>
            <person name="Schmutz J."/>
            <person name="Jabbour D."/>
            <person name="Luo H."/>
            <person name="Baker S.E."/>
            <person name="Pisabarro A.G."/>
            <person name="Walton J.D."/>
            <person name="Blanchette R.A."/>
            <person name="Henrissat B."/>
            <person name="Martin F."/>
            <person name="Cullen D."/>
            <person name="Hibbett D.S."/>
            <person name="Grigoriev I.V."/>
        </authorList>
    </citation>
    <scope>NUCLEOTIDE SEQUENCE [LARGE SCALE GENOMIC DNA]</scope>
    <source>
        <strain evidence="6">CBS 339.88</strain>
    </source>
</reference>
<dbReference type="PANTHER" id="PTHR43976">
    <property type="entry name" value="SHORT CHAIN DEHYDROGENASE"/>
    <property type="match status" value="1"/>
</dbReference>
<dbReference type="InterPro" id="IPR020904">
    <property type="entry name" value="Sc_DH/Rdtase_CS"/>
</dbReference>
<dbReference type="PRINTS" id="PR00080">
    <property type="entry name" value="SDRFAMILY"/>
</dbReference>
<organism evidence="5 6">
    <name type="scientific">Galerina marginata (strain CBS 339.88)</name>
    <dbReference type="NCBI Taxonomy" id="685588"/>
    <lineage>
        <taxon>Eukaryota</taxon>
        <taxon>Fungi</taxon>
        <taxon>Dikarya</taxon>
        <taxon>Basidiomycota</taxon>
        <taxon>Agaricomycotina</taxon>
        <taxon>Agaricomycetes</taxon>
        <taxon>Agaricomycetidae</taxon>
        <taxon>Agaricales</taxon>
        <taxon>Agaricineae</taxon>
        <taxon>Strophariaceae</taxon>
        <taxon>Galerina</taxon>
    </lineage>
</organism>
<proteinExistence type="inferred from homology"/>
<evidence type="ECO:0000256" key="1">
    <source>
        <dbReference type="ARBA" id="ARBA00006484"/>
    </source>
</evidence>
<dbReference type="Proteomes" id="UP000027222">
    <property type="component" value="Unassembled WGS sequence"/>
</dbReference>
<accession>A0A067T8T1</accession>
<dbReference type="InterPro" id="IPR051911">
    <property type="entry name" value="SDR_oxidoreductase"/>
</dbReference>
<sequence length="274" mass="29805">MSKTVFITGASSGIGLASAKFFFAKGWDVVATMRSPDKDTELKQLDPKSMQVLRLDLQDLASIKSAVEAAIAKFQKIDLLLNNAGYGQNGLFETISREQIQAQFDVNLFGLMDVIRTVLPHFQDKHSGGIINVSSGGGVYALPIMSIYCASKFALEGFTEALAYELASQNIWVKSVIPHGGVTNTNFGAGGLAGPDAPESYKPFVEKVLGAYGKTVAARSISSEDVAKVVFEAATDGTDRLRYLVGNDSRGFMKARYESKNDEEYVTYMRSFFQ</sequence>
<evidence type="ECO:0000256" key="3">
    <source>
        <dbReference type="ARBA" id="ARBA00023002"/>
    </source>
</evidence>
<dbReference type="InterPro" id="IPR036291">
    <property type="entry name" value="NAD(P)-bd_dom_sf"/>
</dbReference>
<dbReference type="Pfam" id="PF00106">
    <property type="entry name" value="adh_short"/>
    <property type="match status" value="1"/>
</dbReference>
<dbReference type="OrthoDB" id="1274115at2759"/>
<dbReference type="AlphaFoldDB" id="A0A067T8T1"/>
<keyword evidence="6" id="KW-1185">Reference proteome</keyword>
<keyword evidence="3" id="KW-0560">Oxidoreductase</keyword>
<dbReference type="GO" id="GO:0016491">
    <property type="term" value="F:oxidoreductase activity"/>
    <property type="evidence" value="ECO:0007669"/>
    <property type="project" value="UniProtKB-KW"/>
</dbReference>
<protein>
    <recommendedName>
        <fullName evidence="7">Short-chain dehydrogenase/reductase SDR</fullName>
    </recommendedName>
</protein>
<dbReference type="Gene3D" id="3.40.50.720">
    <property type="entry name" value="NAD(P)-binding Rossmann-like Domain"/>
    <property type="match status" value="1"/>
</dbReference>
<evidence type="ECO:0008006" key="7">
    <source>
        <dbReference type="Google" id="ProtNLM"/>
    </source>
</evidence>
<dbReference type="PRINTS" id="PR00081">
    <property type="entry name" value="GDHRDH"/>
</dbReference>
<dbReference type="CDD" id="cd05374">
    <property type="entry name" value="17beta-HSD-like_SDR_c"/>
    <property type="match status" value="1"/>
</dbReference>
<dbReference type="EMBL" id="KL142373">
    <property type="protein sequence ID" value="KDR79526.1"/>
    <property type="molecule type" value="Genomic_DNA"/>
</dbReference>
<evidence type="ECO:0000313" key="5">
    <source>
        <dbReference type="EMBL" id="KDR79526.1"/>
    </source>
</evidence>
<evidence type="ECO:0000256" key="4">
    <source>
        <dbReference type="RuleBase" id="RU000363"/>
    </source>
</evidence>
<keyword evidence="2" id="KW-0521">NADP</keyword>
<evidence type="ECO:0000256" key="2">
    <source>
        <dbReference type="ARBA" id="ARBA00022857"/>
    </source>
</evidence>
<dbReference type="InterPro" id="IPR002347">
    <property type="entry name" value="SDR_fam"/>
</dbReference>
<dbReference type="STRING" id="685588.A0A067T8T1"/>